<dbReference type="Pfam" id="PF01636">
    <property type="entry name" value="APH"/>
    <property type="match status" value="1"/>
</dbReference>
<evidence type="ECO:0000313" key="4">
    <source>
        <dbReference type="Proteomes" id="UP000008181"/>
    </source>
</evidence>
<dbReference type="Proteomes" id="UP000008181">
    <property type="component" value="Chromosome 6"/>
</dbReference>
<feature type="domain" description="Aminoglycoside phosphotransferase" evidence="2">
    <location>
        <begin position="70"/>
        <end position="262"/>
    </location>
</feature>
<name>G2RH99_THETT</name>
<evidence type="ECO:0000313" key="3">
    <source>
        <dbReference type="EMBL" id="AEO71211.1"/>
    </source>
</evidence>
<dbReference type="HOGENOM" id="CLU_021768_3_2_1"/>
<accession>G2RH99</accession>
<proteinExistence type="predicted"/>
<protein>
    <recommendedName>
        <fullName evidence="2">Aminoglycoside phosphotransferase domain-containing protein</fullName>
    </recommendedName>
</protein>
<dbReference type="PANTHER" id="PTHR21310">
    <property type="entry name" value="AMINOGLYCOSIDE PHOSPHOTRANSFERASE-RELATED-RELATED"/>
    <property type="match status" value="1"/>
</dbReference>
<dbReference type="KEGG" id="ttt:THITE_2123381"/>
<dbReference type="OrthoDB" id="3250044at2759"/>
<evidence type="ECO:0000256" key="1">
    <source>
        <dbReference type="SAM" id="SignalP"/>
    </source>
</evidence>
<feature type="signal peptide" evidence="1">
    <location>
        <begin position="1"/>
        <end position="16"/>
    </location>
</feature>
<organism evidence="3 4">
    <name type="scientific">Thermothielavioides terrestris (strain ATCC 38088 / NRRL 8126)</name>
    <name type="common">Thielavia terrestris</name>
    <dbReference type="NCBI Taxonomy" id="578455"/>
    <lineage>
        <taxon>Eukaryota</taxon>
        <taxon>Fungi</taxon>
        <taxon>Dikarya</taxon>
        <taxon>Ascomycota</taxon>
        <taxon>Pezizomycotina</taxon>
        <taxon>Sordariomycetes</taxon>
        <taxon>Sordariomycetidae</taxon>
        <taxon>Sordariales</taxon>
        <taxon>Chaetomiaceae</taxon>
        <taxon>Thermothielavioides</taxon>
        <taxon>Thermothielavioides terrestris</taxon>
    </lineage>
</organism>
<dbReference type="CDD" id="cd05120">
    <property type="entry name" value="APH_ChoK_like"/>
    <property type="match status" value="1"/>
</dbReference>
<gene>
    <name evidence="3" type="ORF">THITE_2123381</name>
</gene>
<evidence type="ECO:0000259" key="2">
    <source>
        <dbReference type="Pfam" id="PF01636"/>
    </source>
</evidence>
<dbReference type="EMBL" id="CP003014">
    <property type="protein sequence ID" value="AEO71211.1"/>
    <property type="molecule type" value="Genomic_DNA"/>
</dbReference>
<keyword evidence="1" id="KW-0732">Signal</keyword>
<keyword evidence="4" id="KW-1185">Reference proteome</keyword>
<dbReference type="InterPro" id="IPR011009">
    <property type="entry name" value="Kinase-like_dom_sf"/>
</dbReference>
<feature type="chain" id="PRO_5003436559" description="Aminoglycoside phosphotransferase domain-containing protein" evidence="1">
    <location>
        <begin position="17"/>
        <end position="294"/>
    </location>
</feature>
<dbReference type="InterPro" id="IPR051678">
    <property type="entry name" value="AGP_Transferase"/>
</dbReference>
<dbReference type="RefSeq" id="XP_003657547.1">
    <property type="nucleotide sequence ID" value="XM_003657499.1"/>
</dbReference>
<dbReference type="AlphaFoldDB" id="G2RH99"/>
<reference evidence="3 4" key="1">
    <citation type="journal article" date="2011" name="Nat. Biotechnol.">
        <title>Comparative genomic analysis of the thermophilic biomass-degrading fungi Myceliophthora thermophila and Thielavia terrestris.</title>
        <authorList>
            <person name="Berka R.M."/>
            <person name="Grigoriev I.V."/>
            <person name="Otillar R."/>
            <person name="Salamov A."/>
            <person name="Grimwood J."/>
            <person name="Reid I."/>
            <person name="Ishmael N."/>
            <person name="John T."/>
            <person name="Darmond C."/>
            <person name="Moisan M.-C."/>
            <person name="Henrissat B."/>
            <person name="Coutinho P.M."/>
            <person name="Lombard V."/>
            <person name="Natvig D.O."/>
            <person name="Lindquist E."/>
            <person name="Schmutz J."/>
            <person name="Lucas S."/>
            <person name="Harris P."/>
            <person name="Powlowski J."/>
            <person name="Bellemare A."/>
            <person name="Taylor D."/>
            <person name="Butler G."/>
            <person name="de Vries R.P."/>
            <person name="Allijn I.E."/>
            <person name="van den Brink J."/>
            <person name="Ushinsky S."/>
            <person name="Storms R."/>
            <person name="Powell A.J."/>
            <person name="Paulsen I.T."/>
            <person name="Elbourne L.D.H."/>
            <person name="Baker S.E."/>
            <person name="Magnuson J."/>
            <person name="LaBoissiere S."/>
            <person name="Clutterbuck A.J."/>
            <person name="Martinez D."/>
            <person name="Wogulis M."/>
            <person name="de Leon A.L."/>
            <person name="Rey M.W."/>
            <person name="Tsang A."/>
        </authorList>
    </citation>
    <scope>NUCLEOTIDE SEQUENCE [LARGE SCALE GENOMIC DNA]</scope>
    <source>
        <strain evidence="4">ATCC 38088 / NRRL 8126</strain>
    </source>
</reference>
<dbReference type="InterPro" id="IPR002575">
    <property type="entry name" value="Aminoglycoside_PTrfase"/>
</dbReference>
<dbReference type="Gene3D" id="3.90.1200.10">
    <property type="match status" value="1"/>
</dbReference>
<dbReference type="GeneID" id="11521978"/>
<dbReference type="eggNOG" id="ENOG502SRAY">
    <property type="taxonomic scope" value="Eukaryota"/>
</dbReference>
<dbReference type="SUPFAM" id="SSF56112">
    <property type="entry name" value="Protein kinase-like (PK-like)"/>
    <property type="match status" value="1"/>
</dbReference>
<sequence>MACRLLSAAWGPFSHAFWFLWRRVPSRVRIRAYAVLYRAGRFVYGPTAIKVQRLPCNMFIKYCSVSSDGPLRNEYGALQLIRRYSNLNVPRPLDFVSDSERSYMVTSRIPGHRLGEMFTVLTDDQLHKLGMELNDFLAKLRAMPKEVRPGTAPMKAVTGATGGGCHHVRMELISGTRKPNGPFATEEDFHEFLRTRRPPPPDEIQRGGHDIVLTHGDLSQRNIIVDGDGRLAGIVDWEHSGWYPTYWEFTSFRFGLESRYTPQRLLDLADDIFQGLGDFEHELAVERRLWARIF</sequence>
<dbReference type="PANTHER" id="PTHR21310:SF58">
    <property type="entry name" value="AMINOGLYCOSIDE PHOSPHOTRANSFERASE DOMAIN-CONTAINING PROTEIN"/>
    <property type="match status" value="1"/>
</dbReference>